<dbReference type="GO" id="GO:0000156">
    <property type="term" value="F:phosphorelay response regulator activity"/>
    <property type="evidence" value="ECO:0007669"/>
    <property type="project" value="InterPro"/>
</dbReference>
<dbReference type="GO" id="GO:0003677">
    <property type="term" value="F:DNA binding"/>
    <property type="evidence" value="ECO:0007669"/>
    <property type="project" value="InterPro"/>
</dbReference>
<accession>A0A1M5ZJK5</accession>
<name>A0A1M5ZJK5_9CLOT</name>
<evidence type="ECO:0000256" key="4">
    <source>
        <dbReference type="ARBA" id="ARBA00023159"/>
    </source>
</evidence>
<keyword evidence="3" id="KW-0902">Two-component regulatory system</keyword>
<dbReference type="SMART" id="SM00448">
    <property type="entry name" value="REC"/>
    <property type="match status" value="1"/>
</dbReference>
<evidence type="ECO:0000256" key="2">
    <source>
        <dbReference type="ARBA" id="ARBA00022490"/>
    </source>
</evidence>
<sequence>MLNIYVCEDDEKQRDSFAKFIDDITIIENLDMKLALSTGDPYELIEYVKQSKYSGVYFLDVDLNSNIDGIRLAEKIRKYDSRGFVIFVTTHAEMSYLTFVYRVEALDYIIKDDYLNIKNRIHQCILEALDKYSRRKKDNDVFTINTDERIINVEYDKILFFETSKKIHKIVLHATDRQVEFYGQMKDIEEDLDENFIRVHKSYLVNKKNISEINKLSRKITMKNGEQCIISIKALRKI</sequence>
<dbReference type="PROSITE" id="PS50930">
    <property type="entry name" value="HTH_LYTTR"/>
    <property type="match status" value="1"/>
</dbReference>
<dbReference type="Gene3D" id="3.40.50.2300">
    <property type="match status" value="1"/>
</dbReference>
<organism evidence="10 11">
    <name type="scientific">Clostridium intestinale DSM 6191</name>
    <dbReference type="NCBI Taxonomy" id="1121320"/>
    <lineage>
        <taxon>Bacteria</taxon>
        <taxon>Bacillati</taxon>
        <taxon>Bacillota</taxon>
        <taxon>Clostridia</taxon>
        <taxon>Eubacteriales</taxon>
        <taxon>Clostridiaceae</taxon>
        <taxon>Clostridium</taxon>
    </lineage>
</organism>
<dbReference type="Pfam" id="PF04397">
    <property type="entry name" value="LytTR"/>
    <property type="match status" value="1"/>
</dbReference>
<dbReference type="Pfam" id="PF00072">
    <property type="entry name" value="Response_reg"/>
    <property type="match status" value="1"/>
</dbReference>
<feature type="domain" description="Response regulatory" evidence="8">
    <location>
        <begin position="3"/>
        <end position="126"/>
    </location>
</feature>
<dbReference type="AlphaFoldDB" id="A0A1M5ZJK5"/>
<protein>
    <recommendedName>
        <fullName evidence="1">Stage 0 sporulation protein A homolog</fullName>
    </recommendedName>
</protein>
<dbReference type="Proteomes" id="UP000184241">
    <property type="component" value="Unassembled WGS sequence"/>
</dbReference>
<evidence type="ECO:0000313" key="11">
    <source>
        <dbReference type="Proteomes" id="UP000184241"/>
    </source>
</evidence>
<keyword evidence="2" id="KW-0963">Cytoplasm</keyword>
<dbReference type="SMART" id="SM00850">
    <property type="entry name" value="LytTR"/>
    <property type="match status" value="1"/>
</dbReference>
<evidence type="ECO:0000313" key="10">
    <source>
        <dbReference type="EMBL" id="SHI24416.1"/>
    </source>
</evidence>
<dbReference type="SUPFAM" id="SSF52172">
    <property type="entry name" value="CheY-like"/>
    <property type="match status" value="1"/>
</dbReference>
<evidence type="ECO:0000259" key="9">
    <source>
        <dbReference type="PROSITE" id="PS50930"/>
    </source>
</evidence>
<gene>
    <name evidence="10" type="ORF">SAMN02745941_03020</name>
</gene>
<dbReference type="PROSITE" id="PS50110">
    <property type="entry name" value="RESPONSE_REGULATORY"/>
    <property type="match status" value="1"/>
</dbReference>
<comment type="function">
    <text evidence="5">May play the central regulatory role in sporulation. It may be an element of the effector pathway responsible for the activation of sporulation genes in response to nutritional stress. Spo0A may act in concert with spo0H (a sigma factor) to control the expression of some genes that are critical to the sporulation process.</text>
</comment>
<dbReference type="PANTHER" id="PTHR37299:SF3">
    <property type="entry name" value="STAGE 0 SPORULATION PROTEIN A HOMOLOG"/>
    <property type="match status" value="1"/>
</dbReference>
<reference evidence="10 11" key="1">
    <citation type="submission" date="2016-11" db="EMBL/GenBank/DDBJ databases">
        <authorList>
            <person name="Jaros S."/>
            <person name="Januszkiewicz K."/>
            <person name="Wedrychowicz H."/>
        </authorList>
    </citation>
    <scope>NUCLEOTIDE SEQUENCE [LARGE SCALE GENOMIC DNA]</scope>
    <source>
        <strain evidence="10 11">DSM 6191</strain>
    </source>
</reference>
<evidence type="ECO:0000256" key="6">
    <source>
        <dbReference type="ARBA" id="ARBA00037164"/>
    </source>
</evidence>
<feature type="modified residue" description="4-aspartylphosphate" evidence="7">
    <location>
        <position position="60"/>
    </location>
</feature>
<dbReference type="RefSeq" id="WP_021803115.1">
    <property type="nucleotide sequence ID" value="NZ_FQXU01000009.1"/>
</dbReference>
<comment type="function">
    <text evidence="6">Required for high-level post-exponential phase expression of a series of secreted proteins.</text>
</comment>
<dbReference type="Gene3D" id="2.40.50.1020">
    <property type="entry name" value="LytTr DNA-binding domain"/>
    <property type="match status" value="1"/>
</dbReference>
<evidence type="ECO:0000256" key="3">
    <source>
        <dbReference type="ARBA" id="ARBA00023012"/>
    </source>
</evidence>
<dbReference type="InterPro" id="IPR007492">
    <property type="entry name" value="LytTR_DNA-bd_dom"/>
</dbReference>
<evidence type="ECO:0000259" key="8">
    <source>
        <dbReference type="PROSITE" id="PS50110"/>
    </source>
</evidence>
<proteinExistence type="predicted"/>
<dbReference type="InterPro" id="IPR011006">
    <property type="entry name" value="CheY-like_superfamily"/>
</dbReference>
<keyword evidence="7" id="KW-0597">Phosphoprotein</keyword>
<evidence type="ECO:0000256" key="7">
    <source>
        <dbReference type="PROSITE-ProRule" id="PRU00169"/>
    </source>
</evidence>
<evidence type="ECO:0000256" key="1">
    <source>
        <dbReference type="ARBA" id="ARBA00018672"/>
    </source>
</evidence>
<dbReference type="PANTHER" id="PTHR37299">
    <property type="entry name" value="TRANSCRIPTIONAL REGULATOR-RELATED"/>
    <property type="match status" value="1"/>
</dbReference>
<dbReference type="EMBL" id="FQXU01000009">
    <property type="protein sequence ID" value="SHI24416.1"/>
    <property type="molecule type" value="Genomic_DNA"/>
</dbReference>
<dbReference type="InterPro" id="IPR046947">
    <property type="entry name" value="LytR-like"/>
</dbReference>
<feature type="domain" description="HTH LytTR-type" evidence="9">
    <location>
        <begin position="142"/>
        <end position="238"/>
    </location>
</feature>
<keyword evidence="4" id="KW-0010">Activator</keyword>
<dbReference type="InterPro" id="IPR001789">
    <property type="entry name" value="Sig_transdc_resp-reg_receiver"/>
</dbReference>
<evidence type="ECO:0000256" key="5">
    <source>
        <dbReference type="ARBA" id="ARBA00024867"/>
    </source>
</evidence>